<proteinExistence type="predicted"/>
<gene>
    <name evidence="2" type="ORF">NX801_22360</name>
</gene>
<evidence type="ECO:0000313" key="3">
    <source>
        <dbReference type="Proteomes" id="UP001431313"/>
    </source>
</evidence>
<name>A0ABT2CLR2_9ACTN</name>
<reference evidence="2" key="1">
    <citation type="submission" date="2022-08" db="EMBL/GenBank/DDBJ databases">
        <authorList>
            <person name="Somphong A."/>
            <person name="Phongsopitanun W."/>
        </authorList>
    </citation>
    <scope>NUCLEOTIDE SEQUENCE</scope>
    <source>
        <strain evidence="2">LP05-1</strain>
    </source>
</reference>
<sequence length="171" mass="18865">MSAPAEGNWSHRPDYPPKTPPPPKKPVELPRPDPKNPRSPRPDKARAVMRNRRGANWPLESADWVVGRAQRRVVERLREWRLPFDARAAGQVREAVGVLVRAAVGDGGRRISLHLADEDGRAALMVSSHEVPPGGEPGAEHLLALVRHGVTDCGVDVLPDGRRHWAVVELE</sequence>
<feature type="region of interest" description="Disordered" evidence="1">
    <location>
        <begin position="1"/>
        <end position="53"/>
    </location>
</feature>
<dbReference type="EMBL" id="JANUGQ010000021">
    <property type="protein sequence ID" value="MCS0638347.1"/>
    <property type="molecule type" value="Genomic_DNA"/>
</dbReference>
<keyword evidence="3" id="KW-1185">Reference proteome</keyword>
<dbReference type="Proteomes" id="UP001431313">
    <property type="component" value="Unassembled WGS sequence"/>
</dbReference>
<evidence type="ECO:0008006" key="4">
    <source>
        <dbReference type="Google" id="ProtNLM"/>
    </source>
</evidence>
<accession>A0ABT2CLR2</accession>
<evidence type="ECO:0000313" key="2">
    <source>
        <dbReference type="EMBL" id="MCS0638347.1"/>
    </source>
</evidence>
<feature type="compositionally biased region" description="Basic and acidic residues" evidence="1">
    <location>
        <begin position="25"/>
        <end position="46"/>
    </location>
</feature>
<protein>
    <recommendedName>
        <fullName evidence="4">ATP-binding protein</fullName>
    </recommendedName>
</protein>
<organism evidence="2 3">
    <name type="scientific">Streptomyces pyxinae</name>
    <dbReference type="NCBI Taxonomy" id="2970734"/>
    <lineage>
        <taxon>Bacteria</taxon>
        <taxon>Bacillati</taxon>
        <taxon>Actinomycetota</taxon>
        <taxon>Actinomycetes</taxon>
        <taxon>Kitasatosporales</taxon>
        <taxon>Streptomycetaceae</taxon>
        <taxon>Streptomyces</taxon>
    </lineage>
</organism>
<comment type="caution">
    <text evidence="2">The sequence shown here is derived from an EMBL/GenBank/DDBJ whole genome shotgun (WGS) entry which is preliminary data.</text>
</comment>
<dbReference type="RefSeq" id="WP_258789621.1">
    <property type="nucleotide sequence ID" value="NZ_JANUGQ010000021.1"/>
</dbReference>
<evidence type="ECO:0000256" key="1">
    <source>
        <dbReference type="SAM" id="MobiDB-lite"/>
    </source>
</evidence>